<proteinExistence type="predicted"/>
<reference evidence="1" key="1">
    <citation type="submission" date="2018-10" db="EMBL/GenBank/DDBJ databases">
        <title>Hidden diversity of soil giant viruses.</title>
        <authorList>
            <person name="Schulz F."/>
            <person name="Alteio L."/>
            <person name="Goudeau D."/>
            <person name="Ryan E.M."/>
            <person name="Malmstrom R.R."/>
            <person name="Blanchard J."/>
            <person name="Woyke T."/>
        </authorList>
    </citation>
    <scope>NUCLEOTIDE SEQUENCE</scope>
    <source>
        <strain evidence="1">EDV1</strain>
    </source>
</reference>
<name>A0A3G4ZUJ6_9VIRU</name>
<organism evidence="1">
    <name type="scientific">Edafosvirus sp</name>
    <dbReference type="NCBI Taxonomy" id="2487765"/>
    <lineage>
        <taxon>Viruses</taxon>
        <taxon>Varidnaviria</taxon>
        <taxon>Bamfordvirae</taxon>
        <taxon>Nucleocytoviricota</taxon>
        <taxon>Megaviricetes</taxon>
        <taxon>Imitervirales</taxon>
        <taxon>Mimiviridae</taxon>
        <taxon>Klosneuvirinae</taxon>
    </lineage>
</organism>
<sequence>MTILYAIFSCTSHSDSYNYRDNFKLLGVYKNVPVELLTNKVEPTDNMVEYEDDEEKTIERKEDDIFKYKSLETFEYEYMDKYPSGIDYKVHLKMEKFEVYFDTDILFLDVITHEDSWCCHSHLDYDVIDSWFLTKKHIGSKVMNKIFVCDMKITFPKDIKDIKNHESNITHNDVNLVTEVLNGKTYTMIRENYLNTSDTTEQLNKRLLPKYLQSDEEFKNESAQFVTDYKIQKEIEHKEFLLKMKLEKEATIIHRIYTIEEQLERINLLNHSFDNWHIEVCNKDVLSLLDDELKEKYLKYREEKLLEIKKKQIFEADLRTMVNMQMWLRKYDPDCVISFSDSKFKKAFDEYSEKYKLDEQTRGLDYIRAIALEVGKLLEKPVTITNKKN</sequence>
<gene>
    <name evidence="1" type="ORF">Edafosvirus19_9</name>
</gene>
<accession>A0A3G4ZUJ6</accession>
<protein>
    <submittedName>
        <fullName evidence="1">Uncharacterized protein</fullName>
    </submittedName>
</protein>
<evidence type="ECO:0000313" key="1">
    <source>
        <dbReference type="EMBL" id="AYV78582.1"/>
    </source>
</evidence>
<dbReference type="EMBL" id="MK072084">
    <property type="protein sequence ID" value="AYV78582.1"/>
    <property type="molecule type" value="Genomic_DNA"/>
</dbReference>